<reference evidence="1" key="1">
    <citation type="submission" date="2014-09" db="EMBL/GenBank/DDBJ databases">
        <authorList>
            <person name="Magalhaes I.L.F."/>
            <person name="Oliveira U."/>
            <person name="Santos F.R."/>
            <person name="Vidigal T.H.D.A."/>
            <person name="Brescovit A.D."/>
            <person name="Santos A.J."/>
        </authorList>
    </citation>
    <scope>NUCLEOTIDE SEQUENCE</scope>
    <source>
        <tissue evidence="1">Shoot tissue taken approximately 20 cm above the soil surface</tissue>
    </source>
</reference>
<proteinExistence type="predicted"/>
<reference evidence="1" key="2">
    <citation type="journal article" date="2015" name="Data Brief">
        <title>Shoot transcriptome of the giant reed, Arundo donax.</title>
        <authorList>
            <person name="Barrero R.A."/>
            <person name="Guerrero F.D."/>
            <person name="Moolhuijzen P."/>
            <person name="Goolsby J.A."/>
            <person name="Tidwell J."/>
            <person name="Bellgard S.E."/>
            <person name="Bellgard M.I."/>
        </authorList>
    </citation>
    <scope>NUCLEOTIDE SEQUENCE</scope>
    <source>
        <tissue evidence="1">Shoot tissue taken approximately 20 cm above the soil surface</tissue>
    </source>
</reference>
<protein>
    <submittedName>
        <fullName evidence="1">Uncharacterized protein</fullName>
    </submittedName>
</protein>
<dbReference type="AlphaFoldDB" id="A0A0A8Z6R2"/>
<organism evidence="1">
    <name type="scientific">Arundo donax</name>
    <name type="common">Giant reed</name>
    <name type="synonym">Donax arundinaceus</name>
    <dbReference type="NCBI Taxonomy" id="35708"/>
    <lineage>
        <taxon>Eukaryota</taxon>
        <taxon>Viridiplantae</taxon>
        <taxon>Streptophyta</taxon>
        <taxon>Embryophyta</taxon>
        <taxon>Tracheophyta</taxon>
        <taxon>Spermatophyta</taxon>
        <taxon>Magnoliopsida</taxon>
        <taxon>Liliopsida</taxon>
        <taxon>Poales</taxon>
        <taxon>Poaceae</taxon>
        <taxon>PACMAD clade</taxon>
        <taxon>Arundinoideae</taxon>
        <taxon>Arundineae</taxon>
        <taxon>Arundo</taxon>
    </lineage>
</organism>
<accession>A0A0A8Z6R2</accession>
<dbReference type="EMBL" id="GBRH01263404">
    <property type="protein sequence ID" value="JAD34491.1"/>
    <property type="molecule type" value="Transcribed_RNA"/>
</dbReference>
<name>A0A0A8Z6R2_ARUDO</name>
<sequence>MHFIPYSFRFTTKTDFSLLAICTLLPTLCTKHKRKRGK</sequence>
<evidence type="ECO:0000313" key="1">
    <source>
        <dbReference type="EMBL" id="JAD34491.1"/>
    </source>
</evidence>